<reference evidence="2" key="1">
    <citation type="journal article" date="2019" name="Int. J. Syst. Evol. Microbiol.">
        <title>The Global Catalogue of Microorganisms (GCM) 10K type strain sequencing project: providing services to taxonomists for standard genome sequencing and annotation.</title>
        <authorList>
            <consortium name="The Broad Institute Genomics Platform"/>
            <consortium name="The Broad Institute Genome Sequencing Center for Infectious Disease"/>
            <person name="Wu L."/>
            <person name="Ma J."/>
        </authorList>
    </citation>
    <scope>NUCLEOTIDE SEQUENCE [LARGE SCALE GENOMIC DNA]</scope>
    <source>
        <strain evidence="2">JCM 16374</strain>
    </source>
</reference>
<dbReference type="EMBL" id="BAAARK010000005">
    <property type="protein sequence ID" value="GAA2655478.1"/>
    <property type="molecule type" value="Genomic_DNA"/>
</dbReference>
<dbReference type="Proteomes" id="UP001500994">
    <property type="component" value="Unassembled WGS sequence"/>
</dbReference>
<proteinExistence type="predicted"/>
<protein>
    <submittedName>
        <fullName evidence="1">Uncharacterized protein</fullName>
    </submittedName>
</protein>
<evidence type="ECO:0000313" key="1">
    <source>
        <dbReference type="EMBL" id="GAA2655478.1"/>
    </source>
</evidence>
<comment type="caution">
    <text evidence="1">The sequence shown here is derived from an EMBL/GenBank/DDBJ whole genome shotgun (WGS) entry which is preliminary data.</text>
</comment>
<evidence type="ECO:0000313" key="2">
    <source>
        <dbReference type="Proteomes" id="UP001500994"/>
    </source>
</evidence>
<organism evidence="1 2">
    <name type="scientific">Streptomyces lunalinharesii</name>
    <dbReference type="NCBI Taxonomy" id="333384"/>
    <lineage>
        <taxon>Bacteria</taxon>
        <taxon>Bacillati</taxon>
        <taxon>Actinomycetota</taxon>
        <taxon>Actinomycetes</taxon>
        <taxon>Kitasatosporales</taxon>
        <taxon>Streptomycetaceae</taxon>
        <taxon>Streptomyces</taxon>
    </lineage>
</organism>
<accession>A0ABP6E0H0</accession>
<keyword evidence="2" id="KW-1185">Reference proteome</keyword>
<name>A0ABP6E0H0_9ACTN</name>
<gene>
    <name evidence="1" type="ORF">GCM10009864_21190</name>
</gene>
<sequence length="62" mass="6483">MALAAVPMTMREGSDSAANDCRVSSPYDCIPAPFPVLMRVSPPRNRTYAAAAGTPSPGYPQA</sequence>